<dbReference type="AlphaFoldDB" id="A0A4Q2U4B4"/>
<organism evidence="2 3">
    <name type="scientific">Lichenibacterium minor</name>
    <dbReference type="NCBI Taxonomy" id="2316528"/>
    <lineage>
        <taxon>Bacteria</taxon>
        <taxon>Pseudomonadati</taxon>
        <taxon>Pseudomonadota</taxon>
        <taxon>Alphaproteobacteria</taxon>
        <taxon>Hyphomicrobiales</taxon>
        <taxon>Lichenihabitantaceae</taxon>
        <taxon>Lichenibacterium</taxon>
    </lineage>
</organism>
<reference evidence="2 3" key="1">
    <citation type="submission" date="2018-12" db="EMBL/GenBank/DDBJ databases">
        <authorList>
            <person name="Grouzdev D.S."/>
            <person name="Krutkina M.S."/>
        </authorList>
    </citation>
    <scope>NUCLEOTIDE SEQUENCE [LARGE SCALE GENOMIC DNA]</scope>
    <source>
        <strain evidence="2 3">RmlP026</strain>
    </source>
</reference>
<evidence type="ECO:0000256" key="1">
    <source>
        <dbReference type="SAM" id="MobiDB-lite"/>
    </source>
</evidence>
<evidence type="ECO:0008006" key="4">
    <source>
        <dbReference type="Google" id="ProtNLM"/>
    </source>
</evidence>
<dbReference type="OrthoDB" id="8381657at2"/>
<reference evidence="2 3" key="2">
    <citation type="submission" date="2019-02" db="EMBL/GenBank/DDBJ databases">
        <title>'Lichenibacterium ramalinii' gen. nov. sp. nov., 'Lichenibacterium minor' gen. nov. sp. nov.</title>
        <authorList>
            <person name="Pankratov T."/>
        </authorList>
    </citation>
    <scope>NUCLEOTIDE SEQUENCE [LARGE SCALE GENOMIC DNA]</scope>
    <source>
        <strain evidence="2 3">RmlP026</strain>
    </source>
</reference>
<evidence type="ECO:0000313" key="2">
    <source>
        <dbReference type="EMBL" id="RYC31389.1"/>
    </source>
</evidence>
<gene>
    <name evidence="2" type="ORF">D3273_13450</name>
</gene>
<feature type="compositionally biased region" description="Basic and acidic residues" evidence="1">
    <location>
        <begin position="1"/>
        <end position="14"/>
    </location>
</feature>
<comment type="caution">
    <text evidence="2">The sequence shown here is derived from an EMBL/GenBank/DDBJ whole genome shotgun (WGS) entry which is preliminary data.</text>
</comment>
<evidence type="ECO:0000313" key="3">
    <source>
        <dbReference type="Proteomes" id="UP000290759"/>
    </source>
</evidence>
<accession>A0A4Q2U4B4</accession>
<dbReference type="EMBL" id="QYBB01000014">
    <property type="protein sequence ID" value="RYC31389.1"/>
    <property type="molecule type" value="Genomic_DNA"/>
</dbReference>
<dbReference type="RefSeq" id="WP_129227372.1">
    <property type="nucleotide sequence ID" value="NZ_QYBB01000014.1"/>
</dbReference>
<name>A0A4Q2U4B4_9HYPH</name>
<sequence>MTMAKARSEQRDNSAGRTVGRPFTKGASGNPGGRPKLPPELRERAQSYSVEAIDTLRALMVDDGQPGSVRVASASAILDRGHGKPVATVDVRPKRSLADYTTDELLALAMLAGEDGDAGLAN</sequence>
<protein>
    <recommendedName>
        <fullName evidence="4">DUF5681 domain-containing protein</fullName>
    </recommendedName>
</protein>
<keyword evidence="3" id="KW-1185">Reference proteome</keyword>
<feature type="region of interest" description="Disordered" evidence="1">
    <location>
        <begin position="1"/>
        <end position="39"/>
    </location>
</feature>
<proteinExistence type="predicted"/>
<dbReference type="Proteomes" id="UP000290759">
    <property type="component" value="Unassembled WGS sequence"/>
</dbReference>